<sequence length="300" mass="31360">MSETQKSGTETLLVTGAGGKLGRRVVELLLEQGRKVIAGSRSPEKLADLAAKGAETRRVDFDDPAVASALAGADRLLLISTDALAEPGLRLRQHKAAVAAAEAAGVKHVVYTSLPNPEPGSPVTFAGDHYGTEQALAASTLGWTILRNTWYSDNLLLSLPHALATGQWFTSAGDGLVTHVTREDCARAAAAALASSDPESRIYTITGPEALTTEGIAALAAEVFGKPVVVIQVSDDDLAKGLAGAGFPDFFVRALVSFDVNTRVGRASEVTDAVRQLTGREPQSLRAFFEANKAAFLPAA</sequence>
<dbReference type="EMBL" id="FRXO01000002">
    <property type="protein sequence ID" value="SHO63347.1"/>
    <property type="molecule type" value="Genomic_DNA"/>
</dbReference>
<proteinExistence type="predicted"/>
<dbReference type="RefSeq" id="WP_073626817.1">
    <property type="nucleotide sequence ID" value="NZ_FRXO01000002.1"/>
</dbReference>
<dbReference type="InterPro" id="IPR016040">
    <property type="entry name" value="NAD(P)-bd_dom"/>
</dbReference>
<dbReference type="PANTHER" id="PTHR47129">
    <property type="entry name" value="QUINONE OXIDOREDUCTASE 2"/>
    <property type="match status" value="1"/>
</dbReference>
<dbReference type="PANTHER" id="PTHR47129:SF1">
    <property type="entry name" value="NMRA-LIKE DOMAIN-CONTAINING PROTEIN"/>
    <property type="match status" value="1"/>
</dbReference>
<dbReference type="CDD" id="cd05269">
    <property type="entry name" value="TMR_SDR_a"/>
    <property type="match status" value="1"/>
</dbReference>
<dbReference type="AlphaFoldDB" id="A0A1M7ZEN8"/>
<dbReference type="Pfam" id="PF13460">
    <property type="entry name" value="NAD_binding_10"/>
    <property type="match status" value="1"/>
</dbReference>
<protein>
    <submittedName>
        <fullName evidence="2">NAD(P)H dehydrogenase (Quinone)</fullName>
    </submittedName>
</protein>
<dbReference type="Gene3D" id="3.40.50.720">
    <property type="entry name" value="NAD(P)-binding Rossmann-like Domain"/>
    <property type="match status" value="1"/>
</dbReference>
<dbReference type="SUPFAM" id="SSF51735">
    <property type="entry name" value="NAD(P)-binding Rossmann-fold domains"/>
    <property type="match status" value="1"/>
</dbReference>
<feature type="domain" description="NAD(P)-binding" evidence="1">
    <location>
        <begin position="16"/>
        <end position="194"/>
    </location>
</feature>
<evidence type="ECO:0000313" key="3">
    <source>
        <dbReference type="Proteomes" id="UP000186406"/>
    </source>
</evidence>
<dbReference type="Gene3D" id="3.90.25.10">
    <property type="entry name" value="UDP-galactose 4-epimerase, domain 1"/>
    <property type="match status" value="1"/>
</dbReference>
<reference evidence="2 3" key="1">
    <citation type="submission" date="2016-12" db="EMBL/GenBank/DDBJ databases">
        <authorList>
            <person name="Song W.-J."/>
            <person name="Kurnit D.M."/>
        </authorList>
    </citation>
    <scope>NUCLEOTIDE SEQUENCE [LARGE SCALE GENOMIC DNA]</scope>
    <source>
        <strain evidence="2 3">DSM 19599</strain>
    </source>
</reference>
<dbReference type="InterPro" id="IPR036291">
    <property type="entry name" value="NAD(P)-bd_dom_sf"/>
</dbReference>
<dbReference type="STRING" id="1123029.SAMN02745172_01352"/>
<organism evidence="2 3">
    <name type="scientific">Pseudoxanthobacter soli DSM 19599</name>
    <dbReference type="NCBI Taxonomy" id="1123029"/>
    <lineage>
        <taxon>Bacteria</taxon>
        <taxon>Pseudomonadati</taxon>
        <taxon>Pseudomonadota</taxon>
        <taxon>Alphaproteobacteria</taxon>
        <taxon>Hyphomicrobiales</taxon>
        <taxon>Segnochrobactraceae</taxon>
        <taxon>Pseudoxanthobacter</taxon>
    </lineage>
</organism>
<dbReference type="Proteomes" id="UP000186406">
    <property type="component" value="Unassembled WGS sequence"/>
</dbReference>
<dbReference type="InterPro" id="IPR052718">
    <property type="entry name" value="NmrA-type_oxidoreductase"/>
</dbReference>
<evidence type="ECO:0000313" key="2">
    <source>
        <dbReference type="EMBL" id="SHO63347.1"/>
    </source>
</evidence>
<evidence type="ECO:0000259" key="1">
    <source>
        <dbReference type="Pfam" id="PF13460"/>
    </source>
</evidence>
<accession>A0A1M7ZEN8</accession>
<name>A0A1M7ZEN8_9HYPH</name>
<keyword evidence="3" id="KW-1185">Reference proteome</keyword>
<dbReference type="OrthoDB" id="7771794at2"/>
<gene>
    <name evidence="2" type="ORF">SAMN02745172_01352</name>
</gene>